<dbReference type="GO" id="GO:0042781">
    <property type="term" value="F:3'-tRNA processing endoribonuclease activity"/>
    <property type="evidence" value="ECO:0007669"/>
    <property type="project" value="UniProtKB-EC"/>
</dbReference>
<organism evidence="2">
    <name type="scientific">termite gut metagenome</name>
    <dbReference type="NCBI Taxonomy" id="433724"/>
    <lineage>
        <taxon>unclassified sequences</taxon>
        <taxon>metagenomes</taxon>
        <taxon>organismal metagenomes</taxon>
    </lineage>
</organism>
<dbReference type="PANTHER" id="PTHR42663:SF6">
    <property type="entry name" value="HYDROLASE C777.06C-RELATED"/>
    <property type="match status" value="1"/>
</dbReference>
<dbReference type="SMART" id="SM00849">
    <property type="entry name" value="Lactamase_B"/>
    <property type="match status" value="1"/>
</dbReference>
<proteinExistence type="predicted"/>
<dbReference type="Gene3D" id="3.60.15.10">
    <property type="entry name" value="Ribonuclease Z/Hydroxyacylglutathione hydrolase-like"/>
    <property type="match status" value="1"/>
</dbReference>
<accession>A0A5J4RZZ4</accession>
<gene>
    <name evidence="2" type="ORF">EZS27_013448</name>
</gene>
<dbReference type="InterPro" id="IPR001279">
    <property type="entry name" value="Metallo-B-lactamas"/>
</dbReference>
<dbReference type="CDD" id="cd16279">
    <property type="entry name" value="metallo-hydrolase-like_MBL-fold"/>
    <property type="match status" value="1"/>
</dbReference>
<comment type="caution">
    <text evidence="2">The sequence shown here is derived from an EMBL/GenBank/DDBJ whole genome shotgun (WGS) entry which is preliminary data.</text>
</comment>
<dbReference type="EC" id="3.1.26.11" evidence="2"/>
<dbReference type="InterPro" id="IPR036866">
    <property type="entry name" value="RibonucZ/Hydroxyglut_hydro"/>
</dbReference>
<evidence type="ECO:0000259" key="1">
    <source>
        <dbReference type="SMART" id="SM00849"/>
    </source>
</evidence>
<dbReference type="PANTHER" id="PTHR42663">
    <property type="entry name" value="HYDROLASE C777.06C-RELATED-RELATED"/>
    <property type="match status" value="1"/>
</dbReference>
<dbReference type="AlphaFoldDB" id="A0A5J4RZZ4"/>
<name>A0A5J4RZZ4_9ZZZZ</name>
<evidence type="ECO:0000313" key="2">
    <source>
        <dbReference type="EMBL" id="KAA6338561.1"/>
    </source>
</evidence>
<feature type="domain" description="Metallo-beta-lactamase" evidence="1">
    <location>
        <begin position="34"/>
        <end position="226"/>
    </location>
</feature>
<reference evidence="2" key="1">
    <citation type="submission" date="2019-03" db="EMBL/GenBank/DDBJ databases">
        <title>Single cell metagenomics reveals metabolic interactions within the superorganism composed of flagellate Streblomastix strix and complex community of Bacteroidetes bacteria on its surface.</title>
        <authorList>
            <person name="Treitli S.C."/>
            <person name="Kolisko M."/>
            <person name="Husnik F."/>
            <person name="Keeling P."/>
            <person name="Hampl V."/>
        </authorList>
    </citation>
    <scope>NUCLEOTIDE SEQUENCE</scope>
    <source>
        <strain evidence="2">STM</strain>
    </source>
</reference>
<dbReference type="NCBIfam" id="NF002553">
    <property type="entry name" value="PRK02113.1"/>
    <property type="match status" value="1"/>
</dbReference>
<protein>
    <submittedName>
        <fullName evidence="2">Ribonuclease BN</fullName>
        <ecNumber evidence="2">3.1.26.11</ecNumber>
    </submittedName>
</protein>
<dbReference type="SUPFAM" id="SSF56281">
    <property type="entry name" value="Metallo-hydrolase/oxidoreductase"/>
    <property type="match status" value="1"/>
</dbReference>
<dbReference type="Pfam" id="PF12706">
    <property type="entry name" value="Lactamase_B_2"/>
    <property type="match status" value="1"/>
</dbReference>
<keyword evidence="2" id="KW-0378">Hydrolase</keyword>
<sequence>MKIRILGSGTSTGVPEVGCACEVCTSCNPKDRRSRTSILVQTDDDTILIDCSPDFREQMMSGDFFGKIDGVLVTHEHYDHVGGLDDLRPFNRFGRIRIYTEPYTAHLIRMRIPYCFVEDTYPGIPLISLEEIEVCRSFFINRTEIIPCRVMHGELPILGYRIGNMAYITDMLTLPDESYDKLQGLDVLFLNALRVKPHFSHQTISQALETAKRIDAKETYFIHLSHYAGLHAELEKTLPKRVHPAYDGLVVEVG</sequence>
<dbReference type="EMBL" id="SNRY01000606">
    <property type="protein sequence ID" value="KAA6338561.1"/>
    <property type="molecule type" value="Genomic_DNA"/>
</dbReference>